<dbReference type="InterPro" id="IPR036909">
    <property type="entry name" value="Cyt_c-like_dom_sf"/>
</dbReference>
<dbReference type="Proteomes" id="UP000595197">
    <property type="component" value="Chromosome"/>
</dbReference>
<dbReference type="Pfam" id="PF21342">
    <property type="entry name" value="SoxA-TsdA_cyt-c"/>
    <property type="match status" value="2"/>
</dbReference>
<dbReference type="NCBIfam" id="TIGR04484">
    <property type="entry name" value="thiosulf_SoxA"/>
    <property type="match status" value="1"/>
</dbReference>
<keyword evidence="12 20" id="KW-0408">Iron</keyword>
<evidence type="ECO:0000256" key="2">
    <source>
        <dbReference type="ARBA" id="ARBA00011530"/>
    </source>
</evidence>
<keyword evidence="9" id="KW-0732">Signal</keyword>
<evidence type="ECO:0000256" key="13">
    <source>
        <dbReference type="ARBA" id="ARBA00025746"/>
    </source>
</evidence>
<proteinExistence type="inferred from homology"/>
<keyword evidence="5" id="KW-0813">Transport</keyword>
<comment type="subcellular location">
    <subcellularLocation>
        <location evidence="1">Periplasm</location>
    </subcellularLocation>
</comment>
<evidence type="ECO:0000259" key="21">
    <source>
        <dbReference type="PROSITE" id="PS51007"/>
    </source>
</evidence>
<evidence type="ECO:0000256" key="3">
    <source>
        <dbReference type="ARBA" id="ARBA00012408"/>
    </source>
</evidence>
<evidence type="ECO:0000256" key="16">
    <source>
        <dbReference type="ARBA" id="ARBA00032236"/>
    </source>
</evidence>
<accession>A0ABX7BD39</accession>
<evidence type="ECO:0000256" key="19">
    <source>
        <dbReference type="ARBA" id="ARBA00048423"/>
    </source>
</evidence>
<comment type="subunit">
    <text evidence="2">Heterodimer of SoxA and SoxX.</text>
</comment>
<evidence type="ECO:0000256" key="14">
    <source>
        <dbReference type="ARBA" id="ARBA00030174"/>
    </source>
</evidence>
<evidence type="ECO:0000256" key="17">
    <source>
        <dbReference type="ARBA" id="ARBA00032318"/>
    </source>
</evidence>
<evidence type="ECO:0000256" key="12">
    <source>
        <dbReference type="ARBA" id="ARBA00023004"/>
    </source>
</evidence>
<evidence type="ECO:0000256" key="7">
    <source>
        <dbReference type="ARBA" id="ARBA00022679"/>
    </source>
</evidence>
<dbReference type="PROSITE" id="PS51007">
    <property type="entry name" value="CYTC"/>
    <property type="match status" value="1"/>
</dbReference>
<evidence type="ECO:0000256" key="15">
    <source>
        <dbReference type="ARBA" id="ARBA00030833"/>
    </source>
</evidence>
<dbReference type="SUPFAM" id="SSF46626">
    <property type="entry name" value="Cytochrome c"/>
    <property type="match status" value="2"/>
</dbReference>
<dbReference type="EMBL" id="CP067420">
    <property type="protein sequence ID" value="QQP92306.1"/>
    <property type="molecule type" value="Genomic_DNA"/>
</dbReference>
<sequence>MQQDDMSNPGMLSVLDGEALWNRAGGASGRSCADCHGDAAASMRGVAARYPAFDEESGRPVTLEGRILQCREARQRAAPFEWESPDLLALSAYVAHQSRGLPVETGADPRLAPFIERGRDLFTGPKGQLDFSCADCHEDNWGRHLGGAVIPQAHPTGYPIYRLEWQSMGSLQRRLRNCMTGVRAEPYAYGSPEHAELELFLMARAHGLPMETPGVRP</sequence>
<evidence type="ECO:0000256" key="20">
    <source>
        <dbReference type="PROSITE-ProRule" id="PRU00433"/>
    </source>
</evidence>
<keyword evidence="7" id="KW-0808">Transferase</keyword>
<dbReference type="Gene3D" id="1.10.760.10">
    <property type="entry name" value="Cytochrome c-like domain"/>
    <property type="match status" value="2"/>
</dbReference>
<name>A0ABX7BD39_9PROT</name>
<protein>
    <recommendedName>
        <fullName evidence="4">L-cysteine S-thiosulfotransferase subunit SoxA</fullName>
        <ecNumber evidence="3">2.8.5.2</ecNumber>
    </recommendedName>
    <alternativeName>
        <fullName evidence="16">Protein SoxA</fullName>
    </alternativeName>
    <alternativeName>
        <fullName evidence="17">SoxAX cytochrome complex subunit A</fullName>
    </alternativeName>
    <alternativeName>
        <fullName evidence="15">Sulfur oxidizing protein A</fullName>
    </alternativeName>
    <alternativeName>
        <fullName evidence="14">Thiosulfate-oxidizing multienzyme system protein SoxA</fullName>
    </alternativeName>
</protein>
<evidence type="ECO:0000256" key="5">
    <source>
        <dbReference type="ARBA" id="ARBA00022448"/>
    </source>
</evidence>
<comment type="similarity">
    <text evidence="13">Belongs to the SoxA family.</text>
</comment>
<keyword evidence="10" id="KW-0574">Periplasm</keyword>
<comment type="catalytic activity">
    <reaction evidence="18">
        <text>L-cysteinyl-[SoxY protein] + thiosulfate + 2 Fe(III)-[cytochrome c] = S-sulfosulfanyl-L-cysteinyl-[SoxY protein] + 2 Fe(II)-[cytochrome c] + 2 H(+)</text>
        <dbReference type="Rhea" id="RHEA:56720"/>
        <dbReference type="Rhea" id="RHEA-COMP:10350"/>
        <dbReference type="Rhea" id="RHEA-COMP:14328"/>
        <dbReference type="Rhea" id="RHEA-COMP:14399"/>
        <dbReference type="Rhea" id="RHEA-COMP:14691"/>
        <dbReference type="ChEBI" id="CHEBI:15378"/>
        <dbReference type="ChEBI" id="CHEBI:29033"/>
        <dbReference type="ChEBI" id="CHEBI:29034"/>
        <dbReference type="ChEBI" id="CHEBI:29950"/>
        <dbReference type="ChEBI" id="CHEBI:33542"/>
        <dbReference type="ChEBI" id="CHEBI:139321"/>
        <dbReference type="EC" id="2.8.5.2"/>
    </reaction>
</comment>
<dbReference type="EC" id="2.8.5.2" evidence="3"/>
<evidence type="ECO:0000256" key="9">
    <source>
        <dbReference type="ARBA" id="ARBA00022729"/>
    </source>
</evidence>
<reference evidence="22" key="1">
    <citation type="submission" date="2021-02" db="EMBL/GenBank/DDBJ databases">
        <title>Skermanella TT6 skin isolate.</title>
        <authorList>
            <person name="Lee K."/>
            <person name="Ganzorig M."/>
        </authorList>
    </citation>
    <scope>NUCLEOTIDE SEQUENCE</scope>
    <source>
        <strain evidence="22">TT6</strain>
    </source>
</reference>
<evidence type="ECO:0000256" key="18">
    <source>
        <dbReference type="ARBA" id="ARBA00048077"/>
    </source>
</evidence>
<keyword evidence="23" id="KW-1185">Reference proteome</keyword>
<evidence type="ECO:0000256" key="8">
    <source>
        <dbReference type="ARBA" id="ARBA00022723"/>
    </source>
</evidence>
<evidence type="ECO:0000313" key="22">
    <source>
        <dbReference type="EMBL" id="QQP92306.1"/>
    </source>
</evidence>
<evidence type="ECO:0000256" key="11">
    <source>
        <dbReference type="ARBA" id="ARBA00022982"/>
    </source>
</evidence>
<dbReference type="InterPro" id="IPR009056">
    <property type="entry name" value="Cyt_c-like_dom"/>
</dbReference>
<keyword evidence="6 20" id="KW-0349">Heme</keyword>
<keyword evidence="8 20" id="KW-0479">Metal-binding</keyword>
<gene>
    <name evidence="22" type="primary">soxA</name>
    <name evidence="22" type="ORF">IGS68_04780</name>
</gene>
<dbReference type="InterPro" id="IPR025710">
    <property type="entry name" value="SoxA"/>
</dbReference>
<evidence type="ECO:0000256" key="1">
    <source>
        <dbReference type="ARBA" id="ARBA00004418"/>
    </source>
</evidence>
<evidence type="ECO:0000256" key="10">
    <source>
        <dbReference type="ARBA" id="ARBA00022764"/>
    </source>
</evidence>
<feature type="domain" description="Cytochrome c" evidence="21">
    <location>
        <begin position="12"/>
        <end position="98"/>
    </location>
</feature>
<evidence type="ECO:0000313" key="23">
    <source>
        <dbReference type="Proteomes" id="UP000595197"/>
    </source>
</evidence>
<comment type="catalytic activity">
    <reaction evidence="19">
        <text>S-sulfanyl-L-cysteinyl-[SoxY protein] + thiosulfate + 2 Fe(III)-[cytochrome c] = S-(2-sulfodisulfanyl)-L-cysteinyl-[SoxY protein] + 2 Fe(II)-[cytochrome c] + 2 H(+)</text>
        <dbReference type="Rhea" id="RHEA:51224"/>
        <dbReference type="Rhea" id="RHEA-COMP:10350"/>
        <dbReference type="Rhea" id="RHEA-COMP:14399"/>
        <dbReference type="Rhea" id="RHEA-COMP:14689"/>
        <dbReference type="Rhea" id="RHEA-COMP:14690"/>
        <dbReference type="ChEBI" id="CHEBI:15378"/>
        <dbReference type="ChEBI" id="CHEBI:29033"/>
        <dbReference type="ChEBI" id="CHEBI:29034"/>
        <dbReference type="ChEBI" id="CHEBI:33542"/>
        <dbReference type="ChEBI" id="CHEBI:61963"/>
        <dbReference type="ChEBI" id="CHEBI:140664"/>
        <dbReference type="EC" id="2.8.5.2"/>
    </reaction>
</comment>
<evidence type="ECO:0000256" key="6">
    <source>
        <dbReference type="ARBA" id="ARBA00022617"/>
    </source>
</evidence>
<evidence type="ECO:0000256" key="4">
    <source>
        <dbReference type="ARBA" id="ARBA00019364"/>
    </source>
</evidence>
<keyword evidence="11" id="KW-0249">Electron transport</keyword>
<organism evidence="22 23">
    <name type="scientific">Skermanella cutis</name>
    <dbReference type="NCBI Taxonomy" id="2775420"/>
    <lineage>
        <taxon>Bacteria</taxon>
        <taxon>Pseudomonadati</taxon>
        <taxon>Pseudomonadota</taxon>
        <taxon>Alphaproteobacteria</taxon>
        <taxon>Rhodospirillales</taxon>
        <taxon>Azospirillaceae</taxon>
        <taxon>Skermanella</taxon>
    </lineage>
</organism>